<dbReference type="AlphaFoldDB" id="A0A811K8A6"/>
<dbReference type="Proteomes" id="UP000614601">
    <property type="component" value="Unassembled WGS sequence"/>
</dbReference>
<dbReference type="EMBL" id="CAJFCW020000002">
    <property type="protein sequence ID" value="CAG9093896.1"/>
    <property type="molecule type" value="Genomic_DNA"/>
</dbReference>
<dbReference type="Proteomes" id="UP000783686">
    <property type="component" value="Unassembled WGS sequence"/>
</dbReference>
<gene>
    <name evidence="1" type="ORF">BOKJ2_LOCUS3778</name>
</gene>
<dbReference type="EMBL" id="CAJFDH010000002">
    <property type="protein sequence ID" value="CAD5211606.1"/>
    <property type="molecule type" value="Genomic_DNA"/>
</dbReference>
<dbReference type="OrthoDB" id="5868576at2759"/>
<evidence type="ECO:0000313" key="2">
    <source>
        <dbReference type="Proteomes" id="UP000614601"/>
    </source>
</evidence>
<keyword evidence="2" id="KW-1185">Reference proteome</keyword>
<sequence length="247" mass="28287">MLVLLFFLSPFVIAQRGPGGFDLLRIERRFEDEFSRRQRLNARSIDDGLSDDEKCQKSCNEKLRTSLDMVKAHTSFGSVGVPSVTEKEDLIYFCKFDAENDRCLRECGYEIQFNMRDYVCKARFEEMVVNLPCYARAAPQLKRVCGARKCGPYDELELTLSGYSKRCRSVLCDLTCMQSVLIGNCGQVAGLRAYKFLLDYTRVQVATWIRDSAQQMQKAVSQVIPRTCSRLFCEQFDAQNCTYVPAL</sequence>
<comment type="caution">
    <text evidence="1">The sequence shown here is derived from an EMBL/GenBank/DDBJ whole genome shotgun (WGS) entry which is preliminary data.</text>
</comment>
<accession>A0A811K8A6</accession>
<protein>
    <recommendedName>
        <fullName evidence="3">CPG4 domain-containing protein</fullName>
    </recommendedName>
</protein>
<proteinExistence type="predicted"/>
<reference evidence="1" key="1">
    <citation type="submission" date="2020-09" db="EMBL/GenBank/DDBJ databases">
        <authorList>
            <person name="Kikuchi T."/>
        </authorList>
    </citation>
    <scope>NUCLEOTIDE SEQUENCE</scope>
    <source>
        <strain evidence="1">SH1</strain>
    </source>
</reference>
<name>A0A811K8A6_9BILA</name>
<organism evidence="1 2">
    <name type="scientific">Bursaphelenchus okinawaensis</name>
    <dbReference type="NCBI Taxonomy" id="465554"/>
    <lineage>
        <taxon>Eukaryota</taxon>
        <taxon>Metazoa</taxon>
        <taxon>Ecdysozoa</taxon>
        <taxon>Nematoda</taxon>
        <taxon>Chromadorea</taxon>
        <taxon>Rhabditida</taxon>
        <taxon>Tylenchina</taxon>
        <taxon>Tylenchomorpha</taxon>
        <taxon>Aphelenchoidea</taxon>
        <taxon>Aphelenchoididae</taxon>
        <taxon>Bursaphelenchus</taxon>
    </lineage>
</organism>
<evidence type="ECO:0000313" key="1">
    <source>
        <dbReference type="EMBL" id="CAD5211606.1"/>
    </source>
</evidence>
<evidence type="ECO:0008006" key="3">
    <source>
        <dbReference type="Google" id="ProtNLM"/>
    </source>
</evidence>